<proteinExistence type="predicted"/>
<feature type="region of interest" description="Disordered" evidence="1">
    <location>
        <begin position="77"/>
        <end position="110"/>
    </location>
</feature>
<accession>A0AAZ3QDB4</accession>
<dbReference type="AlphaFoldDB" id="A0AAZ3QDB4"/>
<sequence length="141" mass="15991">MDCVVTMTTVAAWKIYNDTQGRQQAMPLDTVFWRNNNSSSRPLPHIRNGQARFLPIRNPVFARDLLIFQENAEGCQMGGPEQNPILHPRDPAGREDPQQRQVCGLAEQSPTKRETVWPGVSVHPSPSNTKPLWARLVSHWI</sequence>
<feature type="compositionally biased region" description="Basic and acidic residues" evidence="1">
    <location>
        <begin position="87"/>
        <end position="98"/>
    </location>
</feature>
<organism evidence="2 3">
    <name type="scientific">Oncorhynchus tshawytscha</name>
    <name type="common">Chinook salmon</name>
    <name type="synonym">Salmo tshawytscha</name>
    <dbReference type="NCBI Taxonomy" id="74940"/>
    <lineage>
        <taxon>Eukaryota</taxon>
        <taxon>Metazoa</taxon>
        <taxon>Chordata</taxon>
        <taxon>Craniata</taxon>
        <taxon>Vertebrata</taxon>
        <taxon>Euteleostomi</taxon>
        <taxon>Actinopterygii</taxon>
        <taxon>Neopterygii</taxon>
        <taxon>Teleostei</taxon>
        <taxon>Protacanthopterygii</taxon>
        <taxon>Salmoniformes</taxon>
        <taxon>Salmonidae</taxon>
        <taxon>Salmoninae</taxon>
        <taxon>Oncorhynchus</taxon>
    </lineage>
</organism>
<evidence type="ECO:0000313" key="3">
    <source>
        <dbReference type="Proteomes" id="UP000694402"/>
    </source>
</evidence>
<dbReference type="GeneTree" id="ENSGT00390000006950"/>
<reference evidence="2" key="2">
    <citation type="submission" date="2025-08" db="UniProtKB">
        <authorList>
            <consortium name="Ensembl"/>
        </authorList>
    </citation>
    <scope>IDENTIFICATION</scope>
</reference>
<dbReference type="PANTHER" id="PTHR22640:SF2">
    <property type="entry name" value="STRUCTURAL MAINTENANCE OF CHROMOSOMES FLEXIBLE HINGE DOMAIN-CONTAINING PROTEIN 1"/>
    <property type="match status" value="1"/>
</dbReference>
<reference evidence="3" key="1">
    <citation type="journal article" date="2018" name="PLoS ONE">
        <title>Chinook salmon (Oncorhynchus tshawytscha) genome and transcriptome.</title>
        <authorList>
            <person name="Christensen K.A."/>
            <person name="Leong J.S."/>
            <person name="Sakhrani D."/>
            <person name="Biagi C.A."/>
            <person name="Minkley D.R."/>
            <person name="Withler R.E."/>
            <person name="Rondeau E.B."/>
            <person name="Koop B.F."/>
            <person name="Devlin R.H."/>
        </authorList>
    </citation>
    <scope>NUCLEOTIDE SEQUENCE [LARGE SCALE GENOMIC DNA]</scope>
</reference>
<dbReference type="InterPro" id="IPR038892">
    <property type="entry name" value="SMCHD1"/>
</dbReference>
<evidence type="ECO:0000313" key="2">
    <source>
        <dbReference type="Ensembl" id="ENSOTSP00005126518.1"/>
    </source>
</evidence>
<name>A0AAZ3QDB4_ONCTS</name>
<keyword evidence="3" id="KW-1185">Reference proteome</keyword>
<reference evidence="2" key="3">
    <citation type="submission" date="2025-09" db="UniProtKB">
        <authorList>
            <consortium name="Ensembl"/>
        </authorList>
    </citation>
    <scope>IDENTIFICATION</scope>
</reference>
<evidence type="ECO:0000256" key="1">
    <source>
        <dbReference type="SAM" id="MobiDB-lite"/>
    </source>
</evidence>
<dbReference type="PANTHER" id="PTHR22640">
    <property type="entry name" value="STRUCTURAL MAINTENANCE OF CHROMOSOMES FLEXIBLE HINGE DOMAIN-CONTAINING PROTEIN 1"/>
    <property type="match status" value="1"/>
</dbReference>
<dbReference type="Proteomes" id="UP000694402">
    <property type="component" value="Unassembled WGS sequence"/>
</dbReference>
<dbReference type="GO" id="GO:0006302">
    <property type="term" value="P:double-strand break repair"/>
    <property type="evidence" value="ECO:0007669"/>
    <property type="project" value="InterPro"/>
</dbReference>
<dbReference type="Ensembl" id="ENSOTST00005118444.1">
    <property type="protein sequence ID" value="ENSOTSP00005126518.1"/>
    <property type="gene ID" value="ENSOTSG00005072787.1"/>
</dbReference>
<protein>
    <submittedName>
        <fullName evidence="2">Uncharacterized protein</fullName>
    </submittedName>
</protein>